<evidence type="ECO:0000313" key="1">
    <source>
        <dbReference type="EMBL" id="CAE0524721.1"/>
    </source>
</evidence>
<accession>A0A7S3RHZ2</accession>
<sequence>MADSAHVAEIRLLEDGLEATWSDASEVAMAKPRRWRAPAAALLGVSLAAVAVVSLRARQVLSDAGAATSLAEVSCSAPGQNCLPSQCCMDGGDKGFQCFTKNENWGECMAPGSCTPGVHKGETHGYYNASGAFVLDQWSCKKVGNTSKPACSSYKEDKCPSDRCTWADDKCRVLCSVLPAGEACWKQDHCMVDGDQCKAACWLADDEDKCGALDRCMYQNSTCKQACHIHTTADSCPGNDQCMWQVNKCMKDPCSAPWEDCTKTQCCSGARGGLGMTCFKKNENYATCLNLVEKDGAQKGWDGAKLGNRTRFDAGCTWAGDECSKTGLCCNEGYNCAKKDDTFSGCQQALAVSTFFKKPVALPAGWDGTVLGGWRSEYQVAPAPEGKVSGMTFYCIMAVLPNSTETELEQAARDNNASVFGCDAHSIFNSWQTSAAGWDTGETTLINTAVFLKVFQWVKEAGLYLKYDWTIKVDADCVFLPERLRSHMWALKPPADTAIYLKNNGVEGLGNSGFLGAIEVFSRRAMQIYLDNSEGCAKFLGTNSGEDGFFKGCMDALGVGFMWDKNIFKPNYDPSICTNGMYAAYHPMKYASHWRRCYDIASGKMCQGVSYDCGGPLNPPITAGGIR</sequence>
<protein>
    <submittedName>
        <fullName evidence="1">Uncharacterized protein</fullName>
    </submittedName>
</protein>
<organism evidence="1">
    <name type="scientific">Strombidinopsis acuminata</name>
    <dbReference type="NCBI Taxonomy" id="141414"/>
    <lineage>
        <taxon>Eukaryota</taxon>
        <taxon>Sar</taxon>
        <taxon>Alveolata</taxon>
        <taxon>Ciliophora</taxon>
        <taxon>Intramacronucleata</taxon>
        <taxon>Spirotrichea</taxon>
        <taxon>Choreotrichia</taxon>
        <taxon>Choreotrichida</taxon>
        <taxon>Strombidinopsidae</taxon>
        <taxon>Strombidinopsis</taxon>
    </lineage>
</organism>
<reference evidence="1" key="1">
    <citation type="submission" date="2021-01" db="EMBL/GenBank/DDBJ databases">
        <authorList>
            <person name="Corre E."/>
            <person name="Pelletier E."/>
            <person name="Niang G."/>
            <person name="Scheremetjew M."/>
            <person name="Finn R."/>
            <person name="Kale V."/>
            <person name="Holt S."/>
            <person name="Cochrane G."/>
            <person name="Meng A."/>
            <person name="Brown T."/>
            <person name="Cohen L."/>
        </authorList>
    </citation>
    <scope>NUCLEOTIDE SEQUENCE</scope>
    <source>
        <strain evidence="1">SPMC142</strain>
    </source>
</reference>
<proteinExistence type="predicted"/>
<name>A0A7S3RHZ2_9SPIT</name>
<gene>
    <name evidence="1" type="ORF">SACU0126_LOCUS3337</name>
</gene>
<dbReference type="AlphaFoldDB" id="A0A7S3RHZ2"/>
<dbReference type="EMBL" id="HBIQ01010151">
    <property type="protein sequence ID" value="CAE0524721.1"/>
    <property type="molecule type" value="Transcribed_RNA"/>
</dbReference>